<evidence type="ECO:0000256" key="4">
    <source>
        <dbReference type="ARBA" id="ARBA00022917"/>
    </source>
</evidence>
<dbReference type="AlphaFoldDB" id="A0A1T4MX57"/>
<comment type="subunit">
    <text evidence="5">Associates with stalled 50S ribosomal subunits. Binds to RqcP.</text>
</comment>
<dbReference type="Proteomes" id="UP000189933">
    <property type="component" value="Unassembled WGS sequence"/>
</dbReference>
<keyword evidence="8" id="KW-1185">Reference proteome</keyword>
<dbReference type="GO" id="GO:0072344">
    <property type="term" value="P:rescue of stalled ribosome"/>
    <property type="evidence" value="ECO:0007669"/>
    <property type="project" value="UniProtKB-UniRule"/>
</dbReference>
<evidence type="ECO:0000256" key="1">
    <source>
        <dbReference type="ARBA" id="ARBA00022555"/>
    </source>
</evidence>
<name>A0A1T4MX57_9FIRM</name>
<keyword evidence="1 5" id="KW-0820">tRNA-binding</keyword>
<dbReference type="EMBL" id="FUXM01000005">
    <property type="protein sequence ID" value="SJZ71238.1"/>
    <property type="molecule type" value="Genomic_DNA"/>
</dbReference>
<dbReference type="PANTHER" id="PTHR15239:SF6">
    <property type="entry name" value="RIBOSOME QUALITY CONTROL COMPLEX SUBUNIT NEMF"/>
    <property type="match status" value="1"/>
</dbReference>
<dbReference type="OrthoDB" id="9766163at2"/>
<dbReference type="InterPro" id="IPR043682">
    <property type="entry name" value="RqcH_bacterial"/>
</dbReference>
<feature type="domain" description="NFACT RNA-binding" evidence="6">
    <location>
        <begin position="437"/>
        <end position="529"/>
    </location>
</feature>
<dbReference type="HAMAP" id="MF_00844_B">
    <property type="entry name" value="RqcH_B"/>
    <property type="match status" value="1"/>
</dbReference>
<evidence type="ECO:0000256" key="5">
    <source>
        <dbReference type="HAMAP-Rule" id="MF_00844"/>
    </source>
</evidence>
<dbReference type="RefSeq" id="WP_159071846.1">
    <property type="nucleotide sequence ID" value="NZ_FUXM01000005.1"/>
</dbReference>
<dbReference type="GO" id="GO:0000049">
    <property type="term" value="F:tRNA binding"/>
    <property type="evidence" value="ECO:0007669"/>
    <property type="project" value="UniProtKB-UniRule"/>
</dbReference>
<reference evidence="8" key="1">
    <citation type="submission" date="2017-02" db="EMBL/GenBank/DDBJ databases">
        <authorList>
            <person name="Varghese N."/>
            <person name="Submissions S."/>
        </authorList>
    </citation>
    <scope>NUCLEOTIDE SEQUENCE [LARGE SCALE GENOMIC DNA]</scope>
    <source>
        <strain evidence="8">DSM 16521</strain>
    </source>
</reference>
<evidence type="ECO:0000256" key="3">
    <source>
        <dbReference type="ARBA" id="ARBA00022884"/>
    </source>
</evidence>
<keyword evidence="3 5" id="KW-0694">RNA-binding</keyword>
<gene>
    <name evidence="5" type="primary">rqcH</name>
    <name evidence="7" type="ORF">SAMN02745885_00737</name>
</gene>
<dbReference type="Pfam" id="PF05833">
    <property type="entry name" value="NFACT_N"/>
    <property type="match status" value="2"/>
</dbReference>
<evidence type="ECO:0000256" key="2">
    <source>
        <dbReference type="ARBA" id="ARBA00022730"/>
    </source>
</evidence>
<keyword evidence="2 5" id="KW-0699">rRNA-binding</keyword>
<dbReference type="GO" id="GO:0043023">
    <property type="term" value="F:ribosomal large subunit binding"/>
    <property type="evidence" value="ECO:0007669"/>
    <property type="project" value="UniProtKB-UniRule"/>
</dbReference>
<feature type="coiled-coil region" evidence="5">
    <location>
        <begin position="272"/>
        <end position="299"/>
    </location>
</feature>
<sequence length="565" mass="64786">MDGFAIAAIVSELNQVLAGSRIQKIQQPTPWEIHLLVRNQGQNYRLLLSAHPKWARLHVSRWQKINPLSPPMFCMVMRKHLEGGKILQFNQEGFERVVEILIENTDELGQLAQRRLLVEIMGKHSNIILVDPVSNLIYDGIKRYTHAVSRHREVLPGRPYLPPPPQEKAIPGHILEEEWGPLLLAAGENLTLSQALQKTVAGFSPKRAADLVKKAGLDPDFPLDQVGNYELTKTWLALQDLLAELGKGPHPLYYNYLADAEYQRLEAEEILHSQRQNLLRLVKEEINRLQKRREFQEKALAEAASGEKYKLFGDLLAAHLYQWQPGLTELTVPNYYDPELKPLTIPLQPELTASEQVEHFYKKYGKLRSAERMATEQLETIIRDLQYWESVATNLENAEDARVLAEIREEIAAAGLLKQTGRQRKPEKAEEISQPTRFKTRDGYLFLVGRNNRQNDYLTLRLARSEDYWFHTRDIPGSHVILKWNSPDPPPAELLQTGALLAAWFSKARHSSQVPVDYTQRKNVKKPRGAKPGFVIYEQQKTLYVNPGPEILTRLTTTKEDENEN</sequence>
<comment type="function">
    <text evidence="5">Key component of the ribosome quality control system (RQC), a ribosome-associated complex that mediates the extraction of incompletely synthesized nascent chains from stalled ribosomes and their subsequent degradation. RqcH recruits Ala-charged tRNA, and with RqcP directs the elongation of stalled nascent chains on 50S ribosomal subunits, leading to non-templated C-terminal alanine extensions (Ala tail). The Ala tail promotes nascent chain degradation. May add between 1 and at least 8 Ala residues. Binds to stalled 50S ribosomal subunits.</text>
</comment>
<dbReference type="GO" id="GO:0019843">
    <property type="term" value="F:rRNA binding"/>
    <property type="evidence" value="ECO:0007669"/>
    <property type="project" value="UniProtKB-UniRule"/>
</dbReference>
<proteinExistence type="inferred from homology"/>
<evidence type="ECO:0000313" key="8">
    <source>
        <dbReference type="Proteomes" id="UP000189933"/>
    </source>
</evidence>
<evidence type="ECO:0000313" key="7">
    <source>
        <dbReference type="EMBL" id="SJZ71238.1"/>
    </source>
</evidence>
<accession>A0A1T4MX57</accession>
<evidence type="ECO:0000259" key="6">
    <source>
        <dbReference type="Pfam" id="PF05670"/>
    </source>
</evidence>
<dbReference type="FunFam" id="2.30.310.10:FF:000004">
    <property type="entry name" value="Fibronectin-binding protein A"/>
    <property type="match status" value="1"/>
</dbReference>
<dbReference type="InterPro" id="IPR008532">
    <property type="entry name" value="NFACT_RNA-bd"/>
</dbReference>
<dbReference type="PANTHER" id="PTHR15239">
    <property type="entry name" value="NUCLEAR EXPORT MEDIATOR FACTOR NEMF"/>
    <property type="match status" value="1"/>
</dbReference>
<organism evidence="7 8">
    <name type="scientific">Carboxydocella sporoproducens DSM 16521</name>
    <dbReference type="NCBI Taxonomy" id="1121270"/>
    <lineage>
        <taxon>Bacteria</taxon>
        <taxon>Bacillati</taxon>
        <taxon>Bacillota</taxon>
        <taxon>Clostridia</taxon>
        <taxon>Eubacteriales</taxon>
        <taxon>Clostridiales Family XVI. Incertae Sedis</taxon>
        <taxon>Carboxydocella</taxon>
    </lineage>
</organism>
<dbReference type="InterPro" id="IPR051608">
    <property type="entry name" value="RQC_Subunit_NEMF"/>
</dbReference>
<dbReference type="GO" id="GO:1990112">
    <property type="term" value="C:RQC complex"/>
    <property type="evidence" value="ECO:0007669"/>
    <property type="project" value="TreeGrafter"/>
</dbReference>
<comment type="similarity">
    <text evidence="5">Belongs to the NEMF family.</text>
</comment>
<dbReference type="Gene3D" id="2.30.310.10">
    <property type="entry name" value="ibrinogen binding protein from staphylococcus aureus domain"/>
    <property type="match status" value="1"/>
</dbReference>
<keyword evidence="4 5" id="KW-0648">Protein biosynthesis</keyword>
<protein>
    <recommendedName>
        <fullName evidence="5">Rqc2 homolog RqcH</fullName>
        <shortName evidence="5">RqcH</shortName>
    </recommendedName>
</protein>
<keyword evidence="5" id="KW-0175">Coiled coil</keyword>
<dbReference type="Pfam" id="PF05670">
    <property type="entry name" value="NFACT-R_1"/>
    <property type="match status" value="1"/>
</dbReference>